<dbReference type="CDD" id="cd02511">
    <property type="entry name" value="Beta4Glucosyltransferase"/>
    <property type="match status" value="1"/>
</dbReference>
<accession>A0A1N6QEL6</accession>
<dbReference type="OrthoDB" id="9815923at2"/>
<sequence length="269" mass="30613">MTLPVSAFIVCQNEERVIENCIRSVAFCAEIVVVDSGSTDGTLAILQKLREEGLPLNILHEPWRGFGAQKQFALDQCSQDWCLSIDSDERVSPKLAKIFPGLLAQEGVNGWRLTRYDYLPGYGFVPPAAHERYHNRLFRRGRGRFDPTDLVHEGIAIDGPVRKAQPGGLLHFSPLSLHEQMEKKNKYSSLKAEMKARRGQPPRPWKMLASPFLFFLKWYFGHGMWRCGWLGFTHSMQGAIYSFLTEAKRYENAAISRVPPVEPTDVGRY</sequence>
<proteinExistence type="inferred from homology"/>
<dbReference type="Proteomes" id="UP000323956">
    <property type="component" value="Unassembled WGS sequence"/>
</dbReference>
<dbReference type="SUPFAM" id="SSF53448">
    <property type="entry name" value="Nucleotide-diphospho-sugar transferases"/>
    <property type="match status" value="1"/>
</dbReference>
<dbReference type="Gene3D" id="3.90.550.10">
    <property type="entry name" value="Spore Coat Polysaccharide Biosynthesis Protein SpsA, Chain A"/>
    <property type="match status" value="1"/>
</dbReference>
<name>A0A1N6QEL6_9RHOB</name>
<dbReference type="RefSeq" id="WP_149764745.1">
    <property type="nucleotide sequence ID" value="NZ_FTMK01000004.1"/>
</dbReference>
<dbReference type="InterPro" id="IPR029044">
    <property type="entry name" value="Nucleotide-diphossugar_trans"/>
</dbReference>
<dbReference type="Pfam" id="PF00535">
    <property type="entry name" value="Glycos_transf_2"/>
    <property type="match status" value="1"/>
</dbReference>
<dbReference type="GO" id="GO:0016740">
    <property type="term" value="F:transferase activity"/>
    <property type="evidence" value="ECO:0007669"/>
    <property type="project" value="UniProtKB-KW"/>
</dbReference>
<dbReference type="InterPro" id="IPR001173">
    <property type="entry name" value="Glyco_trans_2-like"/>
</dbReference>
<evidence type="ECO:0000313" key="4">
    <source>
        <dbReference type="Proteomes" id="UP000323956"/>
    </source>
</evidence>
<dbReference type="EMBL" id="FTMK01000004">
    <property type="protein sequence ID" value="SIQ14826.1"/>
    <property type="molecule type" value="Genomic_DNA"/>
</dbReference>
<evidence type="ECO:0000259" key="2">
    <source>
        <dbReference type="Pfam" id="PF00535"/>
    </source>
</evidence>
<dbReference type="AlphaFoldDB" id="A0A1N6QEL6"/>
<keyword evidence="3" id="KW-0808">Transferase</keyword>
<dbReference type="PANTHER" id="PTHR43630:SF2">
    <property type="entry name" value="GLYCOSYLTRANSFERASE"/>
    <property type="match status" value="1"/>
</dbReference>
<protein>
    <submittedName>
        <fullName evidence="3">Glycosyltransferase involved in cell wall bisynthesis</fullName>
    </submittedName>
</protein>
<evidence type="ECO:0000313" key="3">
    <source>
        <dbReference type="EMBL" id="SIQ14826.1"/>
    </source>
</evidence>
<organism evidence="3 4">
    <name type="scientific">Paracoccus thiocyanatus</name>
    <dbReference type="NCBI Taxonomy" id="34006"/>
    <lineage>
        <taxon>Bacteria</taxon>
        <taxon>Pseudomonadati</taxon>
        <taxon>Pseudomonadota</taxon>
        <taxon>Alphaproteobacteria</taxon>
        <taxon>Rhodobacterales</taxon>
        <taxon>Paracoccaceae</taxon>
        <taxon>Paracoccus</taxon>
    </lineage>
</organism>
<gene>
    <name evidence="3" type="ORF">SAMN05421641_10461</name>
</gene>
<evidence type="ECO:0000256" key="1">
    <source>
        <dbReference type="ARBA" id="ARBA00038494"/>
    </source>
</evidence>
<dbReference type="PANTHER" id="PTHR43630">
    <property type="entry name" value="POLY-BETA-1,6-N-ACETYL-D-GLUCOSAMINE SYNTHASE"/>
    <property type="match status" value="1"/>
</dbReference>
<comment type="similarity">
    <text evidence="1">Belongs to the glycosyltransferase 2 family. WaaE/KdtX subfamily.</text>
</comment>
<feature type="domain" description="Glycosyltransferase 2-like" evidence="2">
    <location>
        <begin position="6"/>
        <end position="127"/>
    </location>
</feature>
<reference evidence="3 4" key="1">
    <citation type="submission" date="2017-01" db="EMBL/GenBank/DDBJ databases">
        <authorList>
            <person name="Varghese N."/>
            <person name="Submissions S."/>
        </authorList>
    </citation>
    <scope>NUCLEOTIDE SEQUENCE [LARGE SCALE GENOMIC DNA]</scope>
    <source>
        <strain evidence="3 4">ATCC 700171</strain>
    </source>
</reference>